<evidence type="ECO:0000256" key="1">
    <source>
        <dbReference type="ARBA" id="ARBA00023015"/>
    </source>
</evidence>
<dbReference type="InterPro" id="IPR036388">
    <property type="entry name" value="WH-like_DNA-bd_sf"/>
</dbReference>
<dbReference type="AlphaFoldDB" id="V6IYX8"/>
<dbReference type="RefSeq" id="WP_023509539.1">
    <property type="nucleotide sequence ID" value="NZ_AWTC01000004.1"/>
</dbReference>
<proteinExistence type="predicted"/>
<dbReference type="InterPro" id="IPR036390">
    <property type="entry name" value="WH_DNA-bd_sf"/>
</dbReference>
<evidence type="ECO:0000313" key="5">
    <source>
        <dbReference type="EMBL" id="EST12708.1"/>
    </source>
</evidence>
<sequence length="216" mass="25213">MSTINYQYQSLKEIVYQYIADRIQNGLLAPSEKINEAEICKTLGISRTPAREALFQLTSDNLLEYMPRKGFIVKEIDTKKKTDVFEIIGTLESLAASLALAYMTEQDILEMETIVATIEDAIRAKDFSAYQKGQSTFHDYYINKCNNSTLVKLLHDLKYSFIRQTYLCEDKERLFRILSDSNDDHKRIIEAFRTKDADKLRKYTKSHWDTIYLDMI</sequence>
<name>V6IYX8_9BACL</name>
<dbReference type="PANTHER" id="PTHR43537:SF24">
    <property type="entry name" value="GLUCONATE OPERON TRANSCRIPTIONAL REPRESSOR"/>
    <property type="match status" value="1"/>
</dbReference>
<keyword evidence="2" id="KW-0238">DNA-binding</keyword>
<dbReference type="SUPFAM" id="SSF48008">
    <property type="entry name" value="GntR ligand-binding domain-like"/>
    <property type="match status" value="1"/>
</dbReference>
<dbReference type="Pfam" id="PF07729">
    <property type="entry name" value="FCD"/>
    <property type="match status" value="1"/>
</dbReference>
<gene>
    <name evidence="5" type="ORF">P343_06240</name>
</gene>
<dbReference type="PROSITE" id="PS50949">
    <property type="entry name" value="HTH_GNTR"/>
    <property type="match status" value="1"/>
</dbReference>
<comment type="caution">
    <text evidence="5">The sequence shown here is derived from an EMBL/GenBank/DDBJ whole genome shotgun (WGS) entry which is preliminary data.</text>
</comment>
<dbReference type="eggNOG" id="COG1802">
    <property type="taxonomic scope" value="Bacteria"/>
</dbReference>
<evidence type="ECO:0000259" key="4">
    <source>
        <dbReference type="PROSITE" id="PS50949"/>
    </source>
</evidence>
<reference evidence="5 6" key="1">
    <citation type="journal article" date="2013" name="Genome Announc.">
        <title>Genome Sequence of Sporolactobacillus laevolacticus DSM442, an Efficient Polymer-Grade D-Lactate Producer from Agricultural Waste Cottonseed as a Nitrogen Source.</title>
        <authorList>
            <person name="Wang H."/>
            <person name="Wang L."/>
            <person name="Ju J."/>
            <person name="Yu B."/>
            <person name="Ma Y."/>
        </authorList>
    </citation>
    <scope>NUCLEOTIDE SEQUENCE [LARGE SCALE GENOMIC DNA]</scope>
    <source>
        <strain evidence="5 6">DSM 442</strain>
    </source>
</reference>
<dbReference type="Gene3D" id="1.10.10.10">
    <property type="entry name" value="Winged helix-like DNA-binding domain superfamily/Winged helix DNA-binding domain"/>
    <property type="match status" value="1"/>
</dbReference>
<dbReference type="SMART" id="SM00345">
    <property type="entry name" value="HTH_GNTR"/>
    <property type="match status" value="1"/>
</dbReference>
<dbReference type="Pfam" id="PF00392">
    <property type="entry name" value="GntR"/>
    <property type="match status" value="1"/>
</dbReference>
<dbReference type="GO" id="GO:0003700">
    <property type="term" value="F:DNA-binding transcription factor activity"/>
    <property type="evidence" value="ECO:0007669"/>
    <property type="project" value="InterPro"/>
</dbReference>
<dbReference type="GO" id="GO:0003677">
    <property type="term" value="F:DNA binding"/>
    <property type="evidence" value="ECO:0007669"/>
    <property type="project" value="UniProtKB-KW"/>
</dbReference>
<dbReference type="SUPFAM" id="SSF46785">
    <property type="entry name" value="Winged helix' DNA-binding domain"/>
    <property type="match status" value="1"/>
</dbReference>
<evidence type="ECO:0000256" key="3">
    <source>
        <dbReference type="ARBA" id="ARBA00023163"/>
    </source>
</evidence>
<accession>V6IYX8</accession>
<dbReference type="InterPro" id="IPR008920">
    <property type="entry name" value="TF_FadR/GntR_C"/>
</dbReference>
<dbReference type="CDD" id="cd07377">
    <property type="entry name" value="WHTH_GntR"/>
    <property type="match status" value="1"/>
</dbReference>
<dbReference type="InterPro" id="IPR011711">
    <property type="entry name" value="GntR_C"/>
</dbReference>
<dbReference type="Gene3D" id="1.20.120.530">
    <property type="entry name" value="GntR ligand-binding domain-like"/>
    <property type="match status" value="1"/>
</dbReference>
<keyword evidence="1" id="KW-0805">Transcription regulation</keyword>
<evidence type="ECO:0000313" key="6">
    <source>
        <dbReference type="Proteomes" id="UP000018296"/>
    </source>
</evidence>
<keyword evidence="6" id="KW-1185">Reference proteome</keyword>
<dbReference type="EMBL" id="AWTC01000004">
    <property type="protein sequence ID" value="EST12708.1"/>
    <property type="molecule type" value="Genomic_DNA"/>
</dbReference>
<evidence type="ECO:0000256" key="2">
    <source>
        <dbReference type="ARBA" id="ARBA00023125"/>
    </source>
</evidence>
<protein>
    <submittedName>
        <fullName evidence="5">GntR family transcriptional regulator</fullName>
    </submittedName>
</protein>
<dbReference type="SMART" id="SM00895">
    <property type="entry name" value="FCD"/>
    <property type="match status" value="1"/>
</dbReference>
<feature type="domain" description="HTH gntR-type" evidence="4">
    <location>
        <begin position="9"/>
        <end position="76"/>
    </location>
</feature>
<keyword evidence="3" id="KW-0804">Transcription</keyword>
<dbReference type="InterPro" id="IPR000524">
    <property type="entry name" value="Tscrpt_reg_HTH_GntR"/>
</dbReference>
<dbReference type="Proteomes" id="UP000018296">
    <property type="component" value="Unassembled WGS sequence"/>
</dbReference>
<organism evidence="5 6">
    <name type="scientific">Sporolactobacillus laevolacticus DSM 442</name>
    <dbReference type="NCBI Taxonomy" id="1395513"/>
    <lineage>
        <taxon>Bacteria</taxon>
        <taxon>Bacillati</taxon>
        <taxon>Bacillota</taxon>
        <taxon>Bacilli</taxon>
        <taxon>Bacillales</taxon>
        <taxon>Sporolactobacillaceae</taxon>
        <taxon>Sporolactobacillus</taxon>
    </lineage>
</organism>
<dbReference type="PATRIC" id="fig|1395513.3.peg.1276"/>
<dbReference type="STRING" id="1395513.P343_06240"/>
<dbReference type="PANTHER" id="PTHR43537">
    <property type="entry name" value="TRANSCRIPTIONAL REGULATOR, GNTR FAMILY"/>
    <property type="match status" value="1"/>
</dbReference>